<dbReference type="STRING" id="1192868.GCA_000304395_02377"/>
<organism evidence="3 4">
    <name type="scientific">Pseudaminobacter salicylatoxidans</name>
    <dbReference type="NCBI Taxonomy" id="93369"/>
    <lineage>
        <taxon>Bacteria</taxon>
        <taxon>Pseudomonadati</taxon>
        <taxon>Pseudomonadota</taxon>
        <taxon>Alphaproteobacteria</taxon>
        <taxon>Hyphomicrobiales</taxon>
        <taxon>Phyllobacteriaceae</taxon>
        <taxon>Pseudaminobacter</taxon>
    </lineage>
</organism>
<dbReference type="EMBL" id="QGGG01000016">
    <property type="protein sequence ID" value="PWJ78418.1"/>
    <property type="molecule type" value="Genomic_DNA"/>
</dbReference>
<dbReference type="OrthoDB" id="5564966at2"/>
<reference evidence="3 4" key="1">
    <citation type="submission" date="2018-05" db="EMBL/GenBank/DDBJ databases">
        <title>Genomic Encyclopedia of Type Strains, Phase IV (KMG-IV): sequencing the most valuable type-strain genomes for metagenomic binning, comparative biology and taxonomic classification.</title>
        <authorList>
            <person name="Goeker M."/>
        </authorList>
    </citation>
    <scope>NUCLEOTIDE SEQUENCE [LARGE SCALE GENOMIC DNA]</scope>
    <source>
        <strain evidence="3 4">DSM 6986</strain>
    </source>
</reference>
<protein>
    <submittedName>
        <fullName evidence="3">Nucleotide-binding universal stress UspA family protein</fullName>
    </submittedName>
</protein>
<dbReference type="InterPro" id="IPR006015">
    <property type="entry name" value="Universal_stress_UspA"/>
</dbReference>
<dbReference type="Gene3D" id="3.40.50.620">
    <property type="entry name" value="HUPs"/>
    <property type="match status" value="1"/>
</dbReference>
<accession>A0A316BVX7</accession>
<sequence>MYAHILIATDGSELATKGVQHGLSLAVALKSRVTFVNATEPFPGFGLGDPMANYAATDSFNDYQQEGVRFAEQVLGKCKAAAEEVGLDADTVHVDMVRAAEAIIETAKKRDCDLIVMASHGRRGLGRLFLGSQTIEVLSYSDIPVLVVR</sequence>
<dbReference type="PRINTS" id="PR01438">
    <property type="entry name" value="UNVRSLSTRESS"/>
</dbReference>
<dbReference type="Proteomes" id="UP000245396">
    <property type="component" value="Unassembled WGS sequence"/>
</dbReference>
<keyword evidence="4" id="KW-1185">Reference proteome</keyword>
<dbReference type="InterPro" id="IPR006016">
    <property type="entry name" value="UspA"/>
</dbReference>
<comment type="caution">
    <text evidence="3">The sequence shown here is derived from an EMBL/GenBank/DDBJ whole genome shotgun (WGS) entry which is preliminary data.</text>
</comment>
<dbReference type="RefSeq" id="WP_019171963.1">
    <property type="nucleotide sequence ID" value="NZ_QGGG01000016.1"/>
</dbReference>
<dbReference type="PANTHER" id="PTHR46268:SF15">
    <property type="entry name" value="UNIVERSAL STRESS PROTEIN HP_0031"/>
    <property type="match status" value="1"/>
</dbReference>
<dbReference type="AlphaFoldDB" id="A0A316BVX7"/>
<evidence type="ECO:0000313" key="4">
    <source>
        <dbReference type="Proteomes" id="UP000245396"/>
    </source>
</evidence>
<dbReference type="PANTHER" id="PTHR46268">
    <property type="entry name" value="STRESS RESPONSE PROTEIN NHAX"/>
    <property type="match status" value="1"/>
</dbReference>
<evidence type="ECO:0000259" key="2">
    <source>
        <dbReference type="Pfam" id="PF00582"/>
    </source>
</evidence>
<evidence type="ECO:0000313" key="3">
    <source>
        <dbReference type="EMBL" id="PWJ78418.1"/>
    </source>
</evidence>
<dbReference type="SUPFAM" id="SSF52402">
    <property type="entry name" value="Adenine nucleotide alpha hydrolases-like"/>
    <property type="match status" value="1"/>
</dbReference>
<dbReference type="InterPro" id="IPR014729">
    <property type="entry name" value="Rossmann-like_a/b/a_fold"/>
</dbReference>
<comment type="similarity">
    <text evidence="1">Belongs to the universal stress protein A family.</text>
</comment>
<name>A0A316BVX7_PSESE</name>
<gene>
    <name evidence="3" type="ORF">C7441_11685</name>
</gene>
<dbReference type="Pfam" id="PF00582">
    <property type="entry name" value="Usp"/>
    <property type="match status" value="1"/>
</dbReference>
<proteinExistence type="inferred from homology"/>
<dbReference type="CDD" id="cd00293">
    <property type="entry name" value="USP-like"/>
    <property type="match status" value="1"/>
</dbReference>
<feature type="domain" description="UspA" evidence="2">
    <location>
        <begin position="1"/>
        <end position="149"/>
    </location>
</feature>
<evidence type="ECO:0000256" key="1">
    <source>
        <dbReference type="ARBA" id="ARBA00008791"/>
    </source>
</evidence>